<comment type="caution">
    <text evidence="2">The sequence shown here is derived from an EMBL/GenBank/DDBJ whole genome shotgun (WGS) entry which is preliminary data.</text>
</comment>
<evidence type="ECO:0000313" key="3">
    <source>
        <dbReference type="Proteomes" id="UP000018936"/>
    </source>
</evidence>
<dbReference type="EMBL" id="AZIM01004214">
    <property type="protein sequence ID" value="ETE61033.1"/>
    <property type="molecule type" value="Genomic_DNA"/>
</dbReference>
<name>V8NHD3_OPHHA</name>
<sequence>MKRERERKRQTERTGRKERKDRGKGKEERKRKKERQNRKEGRPNLLRAKFGTGMNARLVFAKQICTSSQTCPEHLRSAFLGLSPNPEELAAPISAAPQSKDAPTDGTPVWERVPRLESIQRTAVQLGNLPKRTHACKSTTTCLPKVSRPVDHLGALKECSL</sequence>
<organism evidence="2 3">
    <name type="scientific">Ophiophagus hannah</name>
    <name type="common">King cobra</name>
    <name type="synonym">Naja hannah</name>
    <dbReference type="NCBI Taxonomy" id="8665"/>
    <lineage>
        <taxon>Eukaryota</taxon>
        <taxon>Metazoa</taxon>
        <taxon>Chordata</taxon>
        <taxon>Craniata</taxon>
        <taxon>Vertebrata</taxon>
        <taxon>Euteleostomi</taxon>
        <taxon>Lepidosauria</taxon>
        <taxon>Squamata</taxon>
        <taxon>Bifurcata</taxon>
        <taxon>Unidentata</taxon>
        <taxon>Episquamata</taxon>
        <taxon>Toxicofera</taxon>
        <taxon>Serpentes</taxon>
        <taxon>Colubroidea</taxon>
        <taxon>Elapidae</taxon>
        <taxon>Elapinae</taxon>
        <taxon>Ophiophagus</taxon>
    </lineage>
</organism>
<evidence type="ECO:0000256" key="1">
    <source>
        <dbReference type="SAM" id="MobiDB-lite"/>
    </source>
</evidence>
<dbReference type="Proteomes" id="UP000018936">
    <property type="component" value="Unassembled WGS sequence"/>
</dbReference>
<reference evidence="2 3" key="1">
    <citation type="journal article" date="2013" name="Proc. Natl. Acad. Sci. U.S.A.">
        <title>The king cobra genome reveals dynamic gene evolution and adaptation in the snake venom system.</title>
        <authorList>
            <person name="Vonk F.J."/>
            <person name="Casewell N.R."/>
            <person name="Henkel C.V."/>
            <person name="Heimberg A.M."/>
            <person name="Jansen H.J."/>
            <person name="McCleary R.J."/>
            <person name="Kerkkamp H.M."/>
            <person name="Vos R.A."/>
            <person name="Guerreiro I."/>
            <person name="Calvete J.J."/>
            <person name="Wuster W."/>
            <person name="Woods A.E."/>
            <person name="Logan J.M."/>
            <person name="Harrison R.A."/>
            <person name="Castoe T.A."/>
            <person name="de Koning A.P."/>
            <person name="Pollock D.D."/>
            <person name="Yandell M."/>
            <person name="Calderon D."/>
            <person name="Renjifo C."/>
            <person name="Currier R.B."/>
            <person name="Salgado D."/>
            <person name="Pla D."/>
            <person name="Sanz L."/>
            <person name="Hyder A.S."/>
            <person name="Ribeiro J.M."/>
            <person name="Arntzen J.W."/>
            <person name="van den Thillart G.E."/>
            <person name="Boetzer M."/>
            <person name="Pirovano W."/>
            <person name="Dirks R.P."/>
            <person name="Spaink H.P."/>
            <person name="Duboule D."/>
            <person name="McGlinn E."/>
            <person name="Kini R.M."/>
            <person name="Richardson M.K."/>
        </authorList>
    </citation>
    <scope>NUCLEOTIDE SEQUENCE</scope>
    <source>
        <tissue evidence="2">Blood</tissue>
    </source>
</reference>
<feature type="compositionally biased region" description="Basic and acidic residues" evidence="1">
    <location>
        <begin position="1"/>
        <end position="28"/>
    </location>
</feature>
<protein>
    <submittedName>
        <fullName evidence="2">Forkhead box protein P2</fullName>
    </submittedName>
</protein>
<dbReference type="AlphaFoldDB" id="V8NHD3"/>
<feature type="region of interest" description="Disordered" evidence="1">
    <location>
        <begin position="1"/>
        <end position="47"/>
    </location>
</feature>
<proteinExistence type="predicted"/>
<gene>
    <name evidence="2" type="primary">foxp2</name>
    <name evidence="2" type="ORF">L345_13227</name>
</gene>
<keyword evidence="3" id="KW-1185">Reference proteome</keyword>
<accession>V8NHD3</accession>
<evidence type="ECO:0000313" key="2">
    <source>
        <dbReference type="EMBL" id="ETE61033.1"/>
    </source>
</evidence>
<feature type="non-terminal residue" evidence="2">
    <location>
        <position position="1"/>
    </location>
</feature>